<name>A0AA42BKC7_9ALTE</name>
<organism evidence="1 2">
    <name type="scientific">Opacimonas viscosa</name>
    <dbReference type="NCBI Taxonomy" id="2961944"/>
    <lineage>
        <taxon>Bacteria</taxon>
        <taxon>Pseudomonadati</taxon>
        <taxon>Pseudomonadota</taxon>
        <taxon>Gammaproteobacteria</taxon>
        <taxon>Alteromonadales</taxon>
        <taxon>Alteromonadaceae</taxon>
        <taxon>Opacimonas</taxon>
    </lineage>
</organism>
<dbReference type="RefSeq" id="WP_254097951.1">
    <property type="nucleotide sequence ID" value="NZ_JANATA010000001.1"/>
</dbReference>
<comment type="caution">
    <text evidence="1">The sequence shown here is derived from an EMBL/GenBank/DDBJ whole genome shotgun (WGS) entry which is preliminary data.</text>
</comment>
<accession>A0AA42BKC7</accession>
<protein>
    <submittedName>
        <fullName evidence="1">Uncharacterized protein</fullName>
    </submittedName>
</protein>
<dbReference type="AlphaFoldDB" id="A0AA42BKC7"/>
<gene>
    <name evidence="1" type="ORF">NLF92_01020</name>
</gene>
<evidence type="ECO:0000313" key="1">
    <source>
        <dbReference type="EMBL" id="MCP3427524.1"/>
    </source>
</evidence>
<proteinExistence type="predicted"/>
<sequence length="97" mass="11396">MKDLIDIHVVLSTADDMQDYHDDPQAASDNLNDILFLLFDHMDNDWDVEAIEKCLQYCWQVWVHDPHLGELDAEDFQQIVDHLLATWEDALNDEELN</sequence>
<reference evidence="1" key="1">
    <citation type="submission" date="2022-07" db="EMBL/GenBank/DDBJ databases">
        <title>Characterization of the Novel Bacterium Alteromonas immobilis LMIT006 and Alteromonas gregis LMIT007.</title>
        <authorList>
            <person name="Lin X."/>
        </authorList>
    </citation>
    <scope>NUCLEOTIDE SEQUENCE</scope>
    <source>
        <strain evidence="1">LMIT007</strain>
    </source>
</reference>
<dbReference type="EMBL" id="JANATA010000001">
    <property type="protein sequence ID" value="MCP3427524.1"/>
    <property type="molecule type" value="Genomic_DNA"/>
</dbReference>
<dbReference type="Proteomes" id="UP001165413">
    <property type="component" value="Unassembled WGS sequence"/>
</dbReference>
<keyword evidence="2" id="KW-1185">Reference proteome</keyword>
<evidence type="ECO:0000313" key="2">
    <source>
        <dbReference type="Proteomes" id="UP001165413"/>
    </source>
</evidence>